<dbReference type="AlphaFoldDB" id="A0A975G6X6"/>
<accession>A0A975G6X6</accession>
<evidence type="ECO:0000313" key="2">
    <source>
        <dbReference type="EMBL" id="QUE50073.1"/>
    </source>
</evidence>
<organism evidence="2 3">
    <name type="scientific">Luteolibacter ambystomatis</name>
    <dbReference type="NCBI Taxonomy" id="2824561"/>
    <lineage>
        <taxon>Bacteria</taxon>
        <taxon>Pseudomonadati</taxon>
        <taxon>Verrucomicrobiota</taxon>
        <taxon>Verrucomicrobiia</taxon>
        <taxon>Verrucomicrobiales</taxon>
        <taxon>Verrucomicrobiaceae</taxon>
        <taxon>Luteolibacter</taxon>
    </lineage>
</organism>
<dbReference type="RefSeq" id="WP_211630162.1">
    <property type="nucleotide sequence ID" value="NZ_CP073100.1"/>
</dbReference>
<dbReference type="KEGG" id="lamb:KBB96_14500"/>
<dbReference type="Proteomes" id="UP000676169">
    <property type="component" value="Chromosome"/>
</dbReference>
<reference evidence="2" key="1">
    <citation type="submission" date="2021-04" db="EMBL/GenBank/DDBJ databases">
        <title>Luteolibacter sp. 32A isolated from the skin of an Anderson's salamander (Ambystoma andersonii).</title>
        <authorList>
            <person name="Spergser J."/>
            <person name="Busse H.-J."/>
        </authorList>
    </citation>
    <scope>NUCLEOTIDE SEQUENCE</scope>
    <source>
        <strain evidence="2">32A</strain>
    </source>
</reference>
<keyword evidence="1" id="KW-0175">Coiled coil</keyword>
<gene>
    <name evidence="2" type="ORF">KBB96_14500</name>
</gene>
<name>A0A975G6X6_9BACT</name>
<evidence type="ECO:0000256" key="1">
    <source>
        <dbReference type="SAM" id="Coils"/>
    </source>
</evidence>
<dbReference type="Gene3D" id="1.10.287.1490">
    <property type="match status" value="1"/>
</dbReference>
<sequence>MAKTFGILTFLVLAASAFVGFKNKEKYDAEIHERQTAEQRLDKSKVRLKKAQDDLAATTAKRKETEAEVARLNTEKASLTEANNKIKADVEAKTAEVEANKAKLTALKEKLESAGDLQTLGPKMKATTAQIEELTQTINTSNATLANLTAESGRLDKVIANLRAIGERYPAKKSDPALKTRISAIYPNWGFVTLASGNTGGVVANSNLKVVRDGETIAKLQVTATEAGTSSASIVPESLKTDTVLMVGDLVQADTADK</sequence>
<protein>
    <submittedName>
        <fullName evidence="2">Uncharacterized protein</fullName>
    </submittedName>
</protein>
<feature type="coiled-coil region" evidence="1">
    <location>
        <begin position="34"/>
        <end position="151"/>
    </location>
</feature>
<dbReference type="EMBL" id="CP073100">
    <property type="protein sequence ID" value="QUE50073.1"/>
    <property type="molecule type" value="Genomic_DNA"/>
</dbReference>
<proteinExistence type="predicted"/>
<evidence type="ECO:0000313" key="3">
    <source>
        <dbReference type="Proteomes" id="UP000676169"/>
    </source>
</evidence>
<keyword evidence="3" id="KW-1185">Reference proteome</keyword>